<sequence length="595" mass="65766">MSLEKYHLVKLLQQQGQSLGDAVALEGFETAAPWDMVSWKQFDTITNKVAQLLIDFGLHSQDKVAIIANNCPQWTCADVGALKARNIVVPVYPTNTIEQAVFIVNDARAKVVFVDNEAQYHTACKIQTQCPSVQHIVVFDSSVTLASSEHFHFDALLASTHSAASETELTSRLTAANLDDLLTLIYTSGTTGDPKGVMLDYRNIASMIEQHDDEIAFKPGDVSLAFLPLSHVFERGWSMYVLCRGGHNVYLSDTNRVKEAIAAVRPHTLCVVPRFLEKVYSAVHDKVNTAPALRQKLFNWAIGVGARQFEVTQGRKKPSTGLAIQWKLANKLVFSKLQNVLGGRLKFMPVGGAALDVNVGGFFHSIGVPILCGYGMTETCATVTCNTLSNRVPGSNGKPLHAMEVKIGANNEILVRGETVMRGYYNRPEDTAEAFEDGWLKTGDAGVLDAEGNLYITDRIKELMKTSNGKYIAPQRVEGKVGCCPFVEQVAIIADARNYVSALIVPAFDALEAWATEKGIKVESPIELLRNSQVIEHFEHRLKELQHELAGFEKIKKFTLLPEAFSMEAGLITPTLKLRRKNIYSKYNEEINAMY</sequence>
<dbReference type="InterPro" id="IPR020845">
    <property type="entry name" value="AMP-binding_CS"/>
</dbReference>
<name>A0A9X1ZUU8_9GAMM</name>
<evidence type="ECO:0000256" key="1">
    <source>
        <dbReference type="ARBA" id="ARBA00022741"/>
    </source>
</evidence>
<dbReference type="AlphaFoldDB" id="A0A9X1ZUU8"/>
<evidence type="ECO:0000313" key="4">
    <source>
        <dbReference type="EMBL" id="MCL1142716.1"/>
    </source>
</evidence>
<dbReference type="PANTHER" id="PTHR43272:SF33">
    <property type="entry name" value="AMP-BINDING DOMAIN-CONTAINING PROTEIN-RELATED"/>
    <property type="match status" value="1"/>
</dbReference>
<keyword evidence="1" id="KW-0547">Nucleotide-binding</keyword>
<dbReference type="Gene3D" id="3.40.50.12780">
    <property type="entry name" value="N-terminal domain of ligase-like"/>
    <property type="match status" value="1"/>
</dbReference>
<dbReference type="Proteomes" id="UP001139333">
    <property type="component" value="Unassembled WGS sequence"/>
</dbReference>
<dbReference type="Pfam" id="PF23562">
    <property type="entry name" value="AMP-binding_C_3"/>
    <property type="match status" value="1"/>
</dbReference>
<gene>
    <name evidence="4" type="ORF">L2672_08445</name>
</gene>
<dbReference type="CDD" id="cd05907">
    <property type="entry name" value="VL_LC_FACS_like"/>
    <property type="match status" value="1"/>
</dbReference>
<dbReference type="Pfam" id="PF00501">
    <property type="entry name" value="AMP-binding"/>
    <property type="match status" value="1"/>
</dbReference>
<dbReference type="InterPro" id="IPR000873">
    <property type="entry name" value="AMP-dep_synth/lig_dom"/>
</dbReference>
<dbReference type="EMBL" id="JAKIKP010000005">
    <property type="protein sequence ID" value="MCL1142716.1"/>
    <property type="molecule type" value="Genomic_DNA"/>
</dbReference>
<dbReference type="SUPFAM" id="SSF56801">
    <property type="entry name" value="Acetyl-CoA synthetase-like"/>
    <property type="match status" value="1"/>
</dbReference>
<dbReference type="GO" id="GO:0016020">
    <property type="term" value="C:membrane"/>
    <property type="evidence" value="ECO:0007669"/>
    <property type="project" value="TreeGrafter"/>
</dbReference>
<evidence type="ECO:0000256" key="2">
    <source>
        <dbReference type="ARBA" id="ARBA00022840"/>
    </source>
</evidence>
<dbReference type="RefSeq" id="WP_248995402.1">
    <property type="nucleotide sequence ID" value="NZ_JAKIKP010000005.1"/>
</dbReference>
<comment type="caution">
    <text evidence="4">The sequence shown here is derived from an EMBL/GenBank/DDBJ whole genome shotgun (WGS) entry which is preliminary data.</text>
</comment>
<dbReference type="GO" id="GO:0005524">
    <property type="term" value="F:ATP binding"/>
    <property type="evidence" value="ECO:0007669"/>
    <property type="project" value="UniProtKB-KW"/>
</dbReference>
<dbReference type="InterPro" id="IPR042099">
    <property type="entry name" value="ANL_N_sf"/>
</dbReference>
<dbReference type="PANTHER" id="PTHR43272">
    <property type="entry name" value="LONG-CHAIN-FATTY-ACID--COA LIGASE"/>
    <property type="match status" value="1"/>
</dbReference>
<accession>A0A9X1ZUU8</accession>
<reference evidence="4" key="1">
    <citation type="submission" date="2022-01" db="EMBL/GenBank/DDBJ databases">
        <title>Whole genome-based taxonomy of the Shewanellaceae.</title>
        <authorList>
            <person name="Martin-Rodriguez A.J."/>
        </authorList>
    </citation>
    <scope>NUCLEOTIDE SEQUENCE</scope>
    <source>
        <strain evidence="4">DSM 16422</strain>
    </source>
</reference>
<dbReference type="GO" id="GO:0004467">
    <property type="term" value="F:long-chain fatty acid-CoA ligase activity"/>
    <property type="evidence" value="ECO:0007669"/>
    <property type="project" value="TreeGrafter"/>
</dbReference>
<keyword evidence="5" id="KW-1185">Reference proteome</keyword>
<keyword evidence="2" id="KW-0067">ATP-binding</keyword>
<proteinExistence type="predicted"/>
<keyword evidence="4" id="KW-0436">Ligase</keyword>
<feature type="domain" description="AMP-dependent synthetase/ligase" evidence="3">
    <location>
        <begin position="13"/>
        <end position="425"/>
    </location>
</feature>
<protein>
    <submittedName>
        <fullName evidence="4">Long-chain fatty acid--CoA ligase</fullName>
    </submittedName>
</protein>
<evidence type="ECO:0000313" key="5">
    <source>
        <dbReference type="Proteomes" id="UP001139333"/>
    </source>
</evidence>
<dbReference type="PROSITE" id="PS00455">
    <property type="entry name" value="AMP_BINDING"/>
    <property type="match status" value="1"/>
</dbReference>
<organism evidence="4 5">
    <name type="scientific">Shewanella gaetbuli</name>
    <dbReference type="NCBI Taxonomy" id="220752"/>
    <lineage>
        <taxon>Bacteria</taxon>
        <taxon>Pseudomonadati</taxon>
        <taxon>Pseudomonadota</taxon>
        <taxon>Gammaproteobacteria</taxon>
        <taxon>Alteromonadales</taxon>
        <taxon>Shewanellaceae</taxon>
        <taxon>Shewanella</taxon>
    </lineage>
</organism>
<evidence type="ECO:0000259" key="3">
    <source>
        <dbReference type="Pfam" id="PF00501"/>
    </source>
</evidence>